<keyword evidence="2" id="KW-0805">Transcription regulation</keyword>
<dbReference type="Gene3D" id="2.40.330.10">
    <property type="entry name" value="DNA-binding pseudobarrel domain"/>
    <property type="match status" value="1"/>
</dbReference>
<proteinExistence type="predicted"/>
<protein>
    <submittedName>
        <fullName evidence="7">Uncharacterized protein</fullName>
    </submittedName>
</protein>
<comment type="subcellular location">
    <subcellularLocation>
        <location evidence="1">Nucleus</location>
    </subcellularLocation>
</comment>
<comment type="caution">
    <text evidence="7">The sequence shown here is derived from an EMBL/GenBank/DDBJ whole genome shotgun (WGS) entry which is preliminary data.</text>
</comment>
<accession>A0ABR2MJ69</accession>
<sequence length="82" mass="9499">MIPINLDDQRVEDNKVSSEGDRSDSKEKLFYHAKKVMQSDATNSFSIQKYCVDYIFPKLDYTATTPVQILPVNDIHGKIWNF</sequence>
<dbReference type="PANTHER" id="PTHR31384:SF39">
    <property type="entry name" value="AUXIN RESPONSE FACTOR"/>
    <property type="match status" value="1"/>
</dbReference>
<dbReference type="PANTHER" id="PTHR31384">
    <property type="entry name" value="AUXIN RESPONSE FACTOR 4-RELATED"/>
    <property type="match status" value="1"/>
</dbReference>
<gene>
    <name evidence="7" type="ORF">KSP40_PGU018728</name>
</gene>
<evidence type="ECO:0000256" key="5">
    <source>
        <dbReference type="ARBA" id="ARBA00023242"/>
    </source>
</evidence>
<dbReference type="Proteomes" id="UP001412067">
    <property type="component" value="Unassembled WGS sequence"/>
</dbReference>
<evidence type="ECO:0000313" key="8">
    <source>
        <dbReference type="Proteomes" id="UP001412067"/>
    </source>
</evidence>
<name>A0ABR2MJ69_9ASPA</name>
<evidence type="ECO:0000256" key="4">
    <source>
        <dbReference type="ARBA" id="ARBA00023163"/>
    </source>
</evidence>
<organism evidence="7 8">
    <name type="scientific">Platanthera guangdongensis</name>
    <dbReference type="NCBI Taxonomy" id="2320717"/>
    <lineage>
        <taxon>Eukaryota</taxon>
        <taxon>Viridiplantae</taxon>
        <taxon>Streptophyta</taxon>
        <taxon>Embryophyta</taxon>
        <taxon>Tracheophyta</taxon>
        <taxon>Spermatophyta</taxon>
        <taxon>Magnoliopsida</taxon>
        <taxon>Liliopsida</taxon>
        <taxon>Asparagales</taxon>
        <taxon>Orchidaceae</taxon>
        <taxon>Orchidoideae</taxon>
        <taxon>Orchideae</taxon>
        <taxon>Orchidinae</taxon>
        <taxon>Platanthera</taxon>
    </lineage>
</organism>
<keyword evidence="4" id="KW-0804">Transcription</keyword>
<evidence type="ECO:0000313" key="7">
    <source>
        <dbReference type="EMBL" id="KAK8963756.1"/>
    </source>
</evidence>
<evidence type="ECO:0000256" key="1">
    <source>
        <dbReference type="ARBA" id="ARBA00004123"/>
    </source>
</evidence>
<dbReference type="InterPro" id="IPR044835">
    <property type="entry name" value="ARF_plant"/>
</dbReference>
<evidence type="ECO:0000256" key="2">
    <source>
        <dbReference type="ARBA" id="ARBA00023015"/>
    </source>
</evidence>
<keyword evidence="8" id="KW-1185">Reference proteome</keyword>
<feature type="compositionally biased region" description="Basic and acidic residues" evidence="6">
    <location>
        <begin position="7"/>
        <end position="25"/>
    </location>
</feature>
<feature type="region of interest" description="Disordered" evidence="6">
    <location>
        <begin position="1"/>
        <end position="25"/>
    </location>
</feature>
<reference evidence="7 8" key="1">
    <citation type="journal article" date="2022" name="Nat. Plants">
        <title>Genomes of leafy and leafless Platanthera orchids illuminate the evolution of mycoheterotrophy.</title>
        <authorList>
            <person name="Li M.H."/>
            <person name="Liu K.W."/>
            <person name="Li Z."/>
            <person name="Lu H.C."/>
            <person name="Ye Q.L."/>
            <person name="Zhang D."/>
            <person name="Wang J.Y."/>
            <person name="Li Y.F."/>
            <person name="Zhong Z.M."/>
            <person name="Liu X."/>
            <person name="Yu X."/>
            <person name="Liu D.K."/>
            <person name="Tu X.D."/>
            <person name="Liu B."/>
            <person name="Hao Y."/>
            <person name="Liao X.Y."/>
            <person name="Jiang Y.T."/>
            <person name="Sun W.H."/>
            <person name="Chen J."/>
            <person name="Chen Y.Q."/>
            <person name="Ai Y."/>
            <person name="Zhai J.W."/>
            <person name="Wu S.S."/>
            <person name="Zhou Z."/>
            <person name="Hsiao Y.Y."/>
            <person name="Wu W.L."/>
            <person name="Chen Y.Y."/>
            <person name="Lin Y.F."/>
            <person name="Hsu J.L."/>
            <person name="Li C.Y."/>
            <person name="Wang Z.W."/>
            <person name="Zhao X."/>
            <person name="Zhong W.Y."/>
            <person name="Ma X.K."/>
            <person name="Ma L."/>
            <person name="Huang J."/>
            <person name="Chen G.Z."/>
            <person name="Huang M.Z."/>
            <person name="Huang L."/>
            <person name="Peng D.H."/>
            <person name="Luo Y.B."/>
            <person name="Zou S.Q."/>
            <person name="Chen S.P."/>
            <person name="Lan S."/>
            <person name="Tsai W.C."/>
            <person name="Van de Peer Y."/>
            <person name="Liu Z.J."/>
        </authorList>
    </citation>
    <scope>NUCLEOTIDE SEQUENCE [LARGE SCALE GENOMIC DNA]</scope>
    <source>
        <strain evidence="7">Lor288</strain>
    </source>
</reference>
<dbReference type="EMBL" id="JBBWWR010000007">
    <property type="protein sequence ID" value="KAK8963756.1"/>
    <property type="molecule type" value="Genomic_DNA"/>
</dbReference>
<evidence type="ECO:0000256" key="6">
    <source>
        <dbReference type="SAM" id="MobiDB-lite"/>
    </source>
</evidence>
<keyword evidence="3" id="KW-0238">DNA-binding</keyword>
<evidence type="ECO:0000256" key="3">
    <source>
        <dbReference type="ARBA" id="ARBA00023125"/>
    </source>
</evidence>
<dbReference type="SUPFAM" id="SSF101936">
    <property type="entry name" value="DNA-binding pseudobarrel domain"/>
    <property type="match status" value="1"/>
</dbReference>
<keyword evidence="5" id="KW-0539">Nucleus</keyword>
<dbReference type="InterPro" id="IPR015300">
    <property type="entry name" value="DNA-bd_pseudobarrel_sf"/>
</dbReference>